<dbReference type="EMBL" id="BMAW01092956">
    <property type="protein sequence ID" value="GFS57844.1"/>
    <property type="molecule type" value="Genomic_DNA"/>
</dbReference>
<protein>
    <submittedName>
        <fullName evidence="1">Uncharacterized protein</fullName>
    </submittedName>
</protein>
<evidence type="ECO:0000313" key="2">
    <source>
        <dbReference type="Proteomes" id="UP000887013"/>
    </source>
</evidence>
<name>A0A8X6ITZ4_NEPPI</name>
<sequence length="94" mass="10564">MSWVHRADENHHEIAPTPSYGVKVTEWCDITNTFVLCPNFLKDVTSSDSLPFCRPELLDIVSLASVEKRDSDSYALRWKDTIGGRSIHSVSLGN</sequence>
<gene>
    <name evidence="1" type="ORF">NPIL_118091</name>
</gene>
<evidence type="ECO:0000313" key="1">
    <source>
        <dbReference type="EMBL" id="GFS57844.1"/>
    </source>
</evidence>
<organism evidence="1 2">
    <name type="scientific">Nephila pilipes</name>
    <name type="common">Giant wood spider</name>
    <name type="synonym">Nephila maculata</name>
    <dbReference type="NCBI Taxonomy" id="299642"/>
    <lineage>
        <taxon>Eukaryota</taxon>
        <taxon>Metazoa</taxon>
        <taxon>Ecdysozoa</taxon>
        <taxon>Arthropoda</taxon>
        <taxon>Chelicerata</taxon>
        <taxon>Arachnida</taxon>
        <taxon>Araneae</taxon>
        <taxon>Araneomorphae</taxon>
        <taxon>Entelegynae</taxon>
        <taxon>Araneoidea</taxon>
        <taxon>Nephilidae</taxon>
        <taxon>Nephila</taxon>
    </lineage>
</organism>
<reference evidence="1" key="1">
    <citation type="submission" date="2020-08" db="EMBL/GenBank/DDBJ databases">
        <title>Multicomponent nature underlies the extraordinary mechanical properties of spider dragline silk.</title>
        <authorList>
            <person name="Kono N."/>
            <person name="Nakamura H."/>
            <person name="Mori M."/>
            <person name="Yoshida Y."/>
            <person name="Ohtoshi R."/>
            <person name="Malay A.D."/>
            <person name="Moran D.A.P."/>
            <person name="Tomita M."/>
            <person name="Numata K."/>
            <person name="Arakawa K."/>
        </authorList>
    </citation>
    <scope>NUCLEOTIDE SEQUENCE</scope>
</reference>
<proteinExistence type="predicted"/>
<keyword evidence="2" id="KW-1185">Reference proteome</keyword>
<dbReference type="AlphaFoldDB" id="A0A8X6ITZ4"/>
<accession>A0A8X6ITZ4</accession>
<comment type="caution">
    <text evidence="1">The sequence shown here is derived from an EMBL/GenBank/DDBJ whole genome shotgun (WGS) entry which is preliminary data.</text>
</comment>
<dbReference type="Proteomes" id="UP000887013">
    <property type="component" value="Unassembled WGS sequence"/>
</dbReference>
<dbReference type="OrthoDB" id="6469498at2759"/>